<dbReference type="Proteomes" id="UP000431826">
    <property type="component" value="Unassembled WGS sequence"/>
</dbReference>
<protein>
    <recommendedName>
        <fullName evidence="1">DUF1707 domain-containing protein</fullName>
    </recommendedName>
</protein>
<reference evidence="2 3" key="1">
    <citation type="submission" date="2019-12" db="EMBL/GenBank/DDBJ databases">
        <title>Whole genome shotgun sequence of Streptomyces tubercidicus NBRC 13090.</title>
        <authorList>
            <person name="Ichikawa N."/>
            <person name="Kimura A."/>
            <person name="Kitahashi Y."/>
            <person name="Komaki H."/>
            <person name="Tamura T."/>
        </authorList>
    </citation>
    <scope>NUCLEOTIDE SEQUENCE [LARGE SCALE GENOMIC DNA]</scope>
    <source>
        <strain evidence="2 3">NBRC 13090</strain>
    </source>
</reference>
<dbReference type="Pfam" id="PF08044">
    <property type="entry name" value="DUF1707"/>
    <property type="match status" value="1"/>
</dbReference>
<keyword evidence="3" id="KW-1185">Reference proteome</keyword>
<dbReference type="RefSeq" id="WP_159749136.1">
    <property type="nucleotide sequence ID" value="NZ_BLIR01000003.1"/>
</dbReference>
<comment type="caution">
    <text evidence="2">The sequence shown here is derived from an EMBL/GenBank/DDBJ whole genome shotgun (WGS) entry which is preliminary data.</text>
</comment>
<organism evidence="2 3">
    <name type="scientific">Streptomyces tubercidicus</name>
    <dbReference type="NCBI Taxonomy" id="47759"/>
    <lineage>
        <taxon>Bacteria</taxon>
        <taxon>Bacillati</taxon>
        <taxon>Actinomycetota</taxon>
        <taxon>Actinomycetes</taxon>
        <taxon>Kitasatosporales</taxon>
        <taxon>Streptomycetaceae</taxon>
        <taxon>Streptomyces</taxon>
    </lineage>
</organism>
<dbReference type="GeneID" id="96287728"/>
<sequence>MTPLPEDLSARISEDDRDAAVQRLQEAYAEEHLSHEEMDELLNQVLTAKTHSELVAALASLPEPLEEGAGTTSTIAAQGGRIKRRGAWRVPRVLKVASAYGRVHLDLSRAVIEHPVIDIELQLGTGRAKITVPRDATVDVEELHTGWKDTRYKVQRRSHAGGPTIRISGTMGFGRLKIRHARR</sequence>
<dbReference type="PANTHER" id="PTHR40763:SF5">
    <property type="entry name" value="MEMBRANE PROTEIN"/>
    <property type="match status" value="1"/>
</dbReference>
<evidence type="ECO:0000313" key="2">
    <source>
        <dbReference type="EMBL" id="GFE42001.1"/>
    </source>
</evidence>
<gene>
    <name evidence="2" type="ORF">Stube_66740</name>
</gene>
<name>A0A640V4U5_9ACTN</name>
<accession>A0A640V4U5</accession>
<proteinExistence type="predicted"/>
<dbReference type="InterPro" id="IPR012551">
    <property type="entry name" value="DUF1707_SHOCT-like"/>
</dbReference>
<feature type="domain" description="DUF1707" evidence="1">
    <location>
        <begin position="11"/>
        <end position="62"/>
    </location>
</feature>
<dbReference type="PANTHER" id="PTHR40763">
    <property type="entry name" value="MEMBRANE PROTEIN-RELATED"/>
    <property type="match status" value="1"/>
</dbReference>
<evidence type="ECO:0000259" key="1">
    <source>
        <dbReference type="Pfam" id="PF08044"/>
    </source>
</evidence>
<dbReference type="AlphaFoldDB" id="A0A640V4U5"/>
<dbReference type="OrthoDB" id="3428481at2"/>
<evidence type="ECO:0000313" key="3">
    <source>
        <dbReference type="Proteomes" id="UP000431826"/>
    </source>
</evidence>
<dbReference type="EMBL" id="BLIR01000003">
    <property type="protein sequence ID" value="GFE42001.1"/>
    <property type="molecule type" value="Genomic_DNA"/>
</dbReference>